<evidence type="ECO:0000313" key="3">
    <source>
        <dbReference type="Proteomes" id="UP000296706"/>
    </source>
</evidence>
<evidence type="ECO:0000313" key="2">
    <source>
        <dbReference type="EMBL" id="QCC52034.1"/>
    </source>
</evidence>
<feature type="compositionally biased region" description="Acidic residues" evidence="1">
    <location>
        <begin position="51"/>
        <end position="84"/>
    </location>
</feature>
<dbReference type="RefSeq" id="WP_049994362.1">
    <property type="nucleotide sequence ID" value="NZ_CP031310.1"/>
</dbReference>
<dbReference type="GeneID" id="39848736"/>
<dbReference type="STRING" id="1457250.GCA_000755225_00346"/>
<dbReference type="Proteomes" id="UP000296706">
    <property type="component" value="Chromosome"/>
</dbReference>
<dbReference type="OrthoDB" id="188114at2157"/>
<dbReference type="KEGG" id="hsn:DV733_12710"/>
<protein>
    <submittedName>
        <fullName evidence="2">BZIP transcription factor</fullName>
    </submittedName>
</protein>
<organism evidence="2 3">
    <name type="scientific">Halapricum salinum</name>
    <dbReference type="NCBI Taxonomy" id="1457250"/>
    <lineage>
        <taxon>Archaea</taxon>
        <taxon>Methanobacteriati</taxon>
        <taxon>Methanobacteriota</taxon>
        <taxon>Stenosarchaea group</taxon>
        <taxon>Halobacteria</taxon>
        <taxon>Halobacteriales</taxon>
        <taxon>Haloarculaceae</taxon>
        <taxon>Halapricum</taxon>
    </lineage>
</organism>
<proteinExistence type="predicted"/>
<feature type="region of interest" description="Disordered" evidence="1">
    <location>
        <begin position="38"/>
        <end position="93"/>
    </location>
</feature>
<name>A0A4D6HD80_9EURY</name>
<dbReference type="Pfam" id="PF24362">
    <property type="entry name" value="DUF7518"/>
    <property type="match status" value="1"/>
</dbReference>
<dbReference type="InterPro" id="IPR055940">
    <property type="entry name" value="DUF7518"/>
</dbReference>
<accession>A0A4D6HD80</accession>
<keyword evidence="3" id="KW-1185">Reference proteome</keyword>
<dbReference type="AlphaFoldDB" id="A0A4D6HD80"/>
<gene>
    <name evidence="2" type="ORF">DV733_12710</name>
</gene>
<evidence type="ECO:0000256" key="1">
    <source>
        <dbReference type="SAM" id="MobiDB-lite"/>
    </source>
</evidence>
<dbReference type="EMBL" id="CP031310">
    <property type="protein sequence ID" value="QCC52034.1"/>
    <property type="molecule type" value="Genomic_DNA"/>
</dbReference>
<sequence>MCGNRVEELEEQVNQLQATVDGLTDELVECKVRIRELENAVDDGNGFSPDGEPDPETDIEDAGPEPAEEANNEEPDATDDEEQTESGSDIIIA</sequence>
<reference evidence="2 3" key="1">
    <citation type="journal article" date="2019" name="Nat. Commun.">
        <title>A new type of DNA phosphorothioation-based antiviral system in archaea.</title>
        <authorList>
            <person name="Xiong L."/>
            <person name="Liu S."/>
            <person name="Chen S."/>
            <person name="Xiao Y."/>
            <person name="Zhu B."/>
            <person name="Gao Y."/>
            <person name="Zhang Y."/>
            <person name="Chen B."/>
            <person name="Luo J."/>
            <person name="Deng Z."/>
            <person name="Chen X."/>
            <person name="Wang L."/>
            <person name="Chen S."/>
        </authorList>
    </citation>
    <scope>NUCLEOTIDE SEQUENCE [LARGE SCALE GENOMIC DNA]</scope>
    <source>
        <strain evidence="2 3">CBA1105</strain>
    </source>
</reference>